<feature type="chain" id="PRO_5040534776" description="UDP-glucuronosyltransferase" evidence="12">
    <location>
        <begin position="20"/>
        <end position="520"/>
    </location>
</feature>
<dbReference type="InterPro" id="IPR035595">
    <property type="entry name" value="UDP_glycos_trans_CS"/>
</dbReference>
<dbReference type="SUPFAM" id="SSF53756">
    <property type="entry name" value="UDP-Glycosyltransferase/glycogen phosphorylase"/>
    <property type="match status" value="1"/>
</dbReference>
<feature type="signal peptide" evidence="12">
    <location>
        <begin position="1"/>
        <end position="19"/>
    </location>
</feature>
<evidence type="ECO:0000256" key="5">
    <source>
        <dbReference type="ARBA" id="ARBA00022692"/>
    </source>
</evidence>
<proteinExistence type="inferred from homology"/>
<dbReference type="EC" id="2.4.1.17" evidence="12"/>
<dbReference type="InterPro" id="IPR050271">
    <property type="entry name" value="UDP-glycosyltransferase"/>
</dbReference>
<evidence type="ECO:0000256" key="6">
    <source>
        <dbReference type="ARBA" id="ARBA00022824"/>
    </source>
</evidence>
<evidence type="ECO:0000256" key="11">
    <source>
        <dbReference type="RuleBase" id="RU003718"/>
    </source>
</evidence>
<evidence type="ECO:0000256" key="3">
    <source>
        <dbReference type="ARBA" id="ARBA00022676"/>
    </source>
</evidence>
<evidence type="ECO:0000256" key="4">
    <source>
        <dbReference type="ARBA" id="ARBA00022679"/>
    </source>
</evidence>
<dbReference type="Pfam" id="PF00201">
    <property type="entry name" value="UDPGT"/>
    <property type="match status" value="1"/>
</dbReference>
<keyword evidence="14" id="KW-1185">Reference proteome</keyword>
<comment type="subcellular location">
    <subcellularLocation>
        <location evidence="10">Endomembrane system</location>
        <topology evidence="10">Single-pass type I membrane protein</topology>
    </subcellularLocation>
    <subcellularLocation>
        <location evidence="1">Endoplasmic reticulum</location>
    </subcellularLocation>
    <subcellularLocation>
        <location evidence="12">Membrane</location>
        <topology evidence="12">Single-pass membrane protein</topology>
    </subcellularLocation>
</comment>
<reference evidence="13" key="1">
    <citation type="submission" date="2022-01" db="EMBL/GenBank/DDBJ databases">
        <authorList>
            <person name="King R."/>
        </authorList>
    </citation>
    <scope>NUCLEOTIDE SEQUENCE</scope>
</reference>
<evidence type="ECO:0000256" key="2">
    <source>
        <dbReference type="ARBA" id="ARBA00009995"/>
    </source>
</evidence>
<dbReference type="FunFam" id="3.40.50.2000:FF:000050">
    <property type="entry name" value="UDP-glucuronosyltransferase"/>
    <property type="match status" value="1"/>
</dbReference>
<dbReference type="PANTHER" id="PTHR48043:SF159">
    <property type="entry name" value="EG:EG0003.4 PROTEIN-RELATED"/>
    <property type="match status" value="1"/>
</dbReference>
<dbReference type="GO" id="GO:0016020">
    <property type="term" value="C:membrane"/>
    <property type="evidence" value="ECO:0007669"/>
    <property type="project" value="UniProtKB-SubCell"/>
</dbReference>
<evidence type="ECO:0000256" key="7">
    <source>
        <dbReference type="ARBA" id="ARBA00022989"/>
    </source>
</evidence>
<feature type="transmembrane region" description="Helical" evidence="12">
    <location>
        <begin position="476"/>
        <end position="500"/>
    </location>
</feature>
<keyword evidence="3 11" id="KW-0328">Glycosyltransferase</keyword>
<evidence type="ECO:0000256" key="8">
    <source>
        <dbReference type="ARBA" id="ARBA00023136"/>
    </source>
</evidence>
<protein>
    <recommendedName>
        <fullName evidence="12">UDP-glucuronosyltransferase</fullName>
        <ecNumber evidence="12">2.4.1.17</ecNumber>
    </recommendedName>
</protein>
<dbReference type="EMBL" id="OV725083">
    <property type="protein sequence ID" value="CAH1406761.1"/>
    <property type="molecule type" value="Genomic_DNA"/>
</dbReference>
<keyword evidence="4 11" id="KW-0808">Transferase</keyword>
<keyword evidence="8 12" id="KW-0472">Membrane</keyword>
<dbReference type="CDD" id="cd03784">
    <property type="entry name" value="GT1_Gtf-like"/>
    <property type="match status" value="1"/>
</dbReference>
<keyword evidence="6" id="KW-0256">Endoplasmic reticulum</keyword>
<gene>
    <name evidence="13" type="ORF">NEZAVI_LOCUS14633</name>
</gene>
<dbReference type="InterPro" id="IPR002213">
    <property type="entry name" value="UDP_glucos_trans"/>
</dbReference>
<comment type="catalytic activity">
    <reaction evidence="12">
        <text>glucuronate acceptor + UDP-alpha-D-glucuronate = acceptor beta-D-glucuronoside + UDP + H(+)</text>
        <dbReference type="Rhea" id="RHEA:21032"/>
        <dbReference type="ChEBI" id="CHEBI:15378"/>
        <dbReference type="ChEBI" id="CHEBI:58052"/>
        <dbReference type="ChEBI" id="CHEBI:58223"/>
        <dbReference type="ChEBI" id="CHEBI:132367"/>
        <dbReference type="ChEBI" id="CHEBI:132368"/>
        <dbReference type="EC" id="2.4.1.17"/>
    </reaction>
</comment>
<dbReference type="PROSITE" id="PS00375">
    <property type="entry name" value="UDPGT"/>
    <property type="match status" value="1"/>
</dbReference>
<evidence type="ECO:0000256" key="1">
    <source>
        <dbReference type="ARBA" id="ARBA00004240"/>
    </source>
</evidence>
<name>A0A9P0HSS8_NEZVI</name>
<keyword evidence="7 12" id="KW-1133">Transmembrane helix</keyword>
<keyword evidence="5 12" id="KW-0812">Transmembrane</keyword>
<keyword evidence="12" id="KW-0732">Signal</keyword>
<dbReference type="GO" id="GO:0015020">
    <property type="term" value="F:glucuronosyltransferase activity"/>
    <property type="evidence" value="ECO:0007669"/>
    <property type="project" value="UniProtKB-EC"/>
</dbReference>
<dbReference type="PANTHER" id="PTHR48043">
    <property type="entry name" value="EG:EG0003.4 PROTEIN-RELATED"/>
    <property type="match status" value="1"/>
</dbReference>
<organism evidence="13 14">
    <name type="scientific">Nezara viridula</name>
    <name type="common">Southern green stink bug</name>
    <name type="synonym">Cimex viridulus</name>
    <dbReference type="NCBI Taxonomy" id="85310"/>
    <lineage>
        <taxon>Eukaryota</taxon>
        <taxon>Metazoa</taxon>
        <taxon>Ecdysozoa</taxon>
        <taxon>Arthropoda</taxon>
        <taxon>Hexapoda</taxon>
        <taxon>Insecta</taxon>
        <taxon>Pterygota</taxon>
        <taxon>Neoptera</taxon>
        <taxon>Paraneoptera</taxon>
        <taxon>Hemiptera</taxon>
        <taxon>Heteroptera</taxon>
        <taxon>Panheteroptera</taxon>
        <taxon>Pentatomomorpha</taxon>
        <taxon>Pentatomoidea</taxon>
        <taxon>Pentatomidae</taxon>
        <taxon>Pentatominae</taxon>
        <taxon>Nezara</taxon>
    </lineage>
</organism>
<evidence type="ECO:0000313" key="13">
    <source>
        <dbReference type="EMBL" id="CAH1406761.1"/>
    </source>
</evidence>
<comment type="similarity">
    <text evidence="2 11">Belongs to the UDP-glycosyltransferase family.</text>
</comment>
<dbReference type="GO" id="GO:0005783">
    <property type="term" value="C:endoplasmic reticulum"/>
    <property type="evidence" value="ECO:0007669"/>
    <property type="project" value="UniProtKB-SubCell"/>
</dbReference>
<sequence>MKYILAIILLSASLLASEGAKILIVLPMPWFSHTNTFMPVFKELAKRGHQVTMVSPFPQKKPLPNWTDLTVNATPLISVMEHHLADRVTSGHNTYMFYPSSWNFFTEVMETAFQDQTLQEVIKSENLDYDLVITEPFYGHEPLVALGHKLNVPVVAIHPLGLTPWGAYLSGNELSFHLMPNIRTAYTNEMTFFQRFDNLLINSIEFSIAYFHYIPTKEGQMNKYMVYPGSDNRPSMLTMLRNVSLTLVDYHSSVLYPEPLQPNTIPVGGLSISHVEELPKDLKDILDNAKKGAVLLSFGSLFRGKTLESRVLSVLFETFAELDQVLIMRWHTEDIPNKPNNVIIKTWMPQPSILAHPNLKLFITHAGLHGITEGAYFGIPLICMPLFSDQEFDSRFVEKAGFGTVLLLKDFNKESLLANINEVLKNPKYKRAALERSEIIKDRPQTALESAVYWVEYVIKHKGAAHLKPARLQLSLYQILGLDIVIFLLSLLAVLTIFSCKTVSFLKSLKCENSIKTKKE</sequence>
<evidence type="ECO:0000256" key="12">
    <source>
        <dbReference type="RuleBase" id="RU362059"/>
    </source>
</evidence>
<evidence type="ECO:0000256" key="9">
    <source>
        <dbReference type="ARBA" id="ARBA00023180"/>
    </source>
</evidence>
<accession>A0A9P0HSS8</accession>
<keyword evidence="9" id="KW-0325">Glycoprotein</keyword>
<dbReference type="Proteomes" id="UP001152798">
    <property type="component" value="Chromosome 7"/>
</dbReference>
<dbReference type="OrthoDB" id="5835829at2759"/>
<evidence type="ECO:0000313" key="14">
    <source>
        <dbReference type="Proteomes" id="UP001152798"/>
    </source>
</evidence>
<dbReference type="Gene3D" id="3.40.50.2000">
    <property type="entry name" value="Glycogen Phosphorylase B"/>
    <property type="match status" value="2"/>
</dbReference>
<dbReference type="AlphaFoldDB" id="A0A9P0HSS8"/>
<evidence type="ECO:0000256" key="10">
    <source>
        <dbReference type="ARBA" id="ARBA00046288"/>
    </source>
</evidence>